<evidence type="ECO:0008006" key="3">
    <source>
        <dbReference type="Google" id="ProtNLM"/>
    </source>
</evidence>
<dbReference type="RefSeq" id="WP_085384531.1">
    <property type="nucleotide sequence ID" value="NZ_NAFJ01000149.1"/>
</dbReference>
<reference evidence="1 2" key="1">
    <citation type="submission" date="2017-03" db="EMBL/GenBank/DDBJ databases">
        <title>Whole genome sequences of fourteen strains of Bradyrhizobium canariense and one strain of Bradyrhizobium japonicum isolated from Lupinus (Papilionoideae: Genisteae) species in Algeria.</title>
        <authorList>
            <person name="Crovadore J."/>
            <person name="Chekireb D."/>
            <person name="Brachmann A."/>
            <person name="Chablais R."/>
            <person name="Cochard B."/>
            <person name="Lefort F."/>
        </authorList>
    </citation>
    <scope>NUCLEOTIDE SEQUENCE [LARGE SCALE GENOMIC DNA]</scope>
    <source>
        <strain evidence="1 2">UBMAN05</strain>
    </source>
</reference>
<protein>
    <recommendedName>
        <fullName evidence="3">Lipoprotein</fullName>
    </recommendedName>
</protein>
<sequence length="330" mass="36421">MQWIARIALLSTLCCGACSIYPLPEDTTSFDSDRIASVIRCQTRDAIRRVIVALIATGKDRVVYRGMTGYQTAAWLEQQPAHFHEVKWEQITDTKIRAPLLFYKDTSVSYDFTIDTTEVNTAGVNVTLVKKLFVGNDSIGLVAKNDRTREVKRHFRAYDSFDSLARLMKEETCDGMPQQVNALYPATGLLRIDSLVNSFLLANQWGNLAGDDANYTTAQMTDTLTFTTKFTGNVDPSTAIDPVTGRFVPSSASLNIDNSRQDLHTILILLRLPPNTKGLPQFDEYGRIIAPGYVGQKAAASAALDRQRDFNTQDALTKLGTGIGRVGPGL</sequence>
<dbReference type="EMBL" id="NAFK01000160">
    <property type="protein sequence ID" value="OSJ28748.1"/>
    <property type="molecule type" value="Genomic_DNA"/>
</dbReference>
<organism evidence="1 2">
    <name type="scientific">Bradyrhizobium canariense</name>
    <dbReference type="NCBI Taxonomy" id="255045"/>
    <lineage>
        <taxon>Bacteria</taxon>
        <taxon>Pseudomonadati</taxon>
        <taxon>Pseudomonadota</taxon>
        <taxon>Alphaproteobacteria</taxon>
        <taxon>Hyphomicrobiales</taxon>
        <taxon>Nitrobacteraceae</taxon>
        <taxon>Bradyrhizobium</taxon>
    </lineage>
</organism>
<gene>
    <name evidence="1" type="ORF">BST63_16460</name>
</gene>
<comment type="caution">
    <text evidence="1">The sequence shown here is derived from an EMBL/GenBank/DDBJ whole genome shotgun (WGS) entry which is preliminary data.</text>
</comment>
<evidence type="ECO:0000313" key="2">
    <source>
        <dbReference type="Proteomes" id="UP000193884"/>
    </source>
</evidence>
<name>A0ABX3X4R7_9BRAD</name>
<keyword evidence="2" id="KW-1185">Reference proteome</keyword>
<proteinExistence type="predicted"/>
<evidence type="ECO:0000313" key="1">
    <source>
        <dbReference type="EMBL" id="OSJ28748.1"/>
    </source>
</evidence>
<accession>A0ABX3X4R7</accession>
<dbReference type="Proteomes" id="UP000193884">
    <property type="component" value="Unassembled WGS sequence"/>
</dbReference>